<dbReference type="PRINTS" id="PR00915">
    <property type="entry name" value="LUTEOGP1COAT"/>
</dbReference>
<feature type="compositionally biased region" description="Basic residues" evidence="4">
    <location>
        <begin position="30"/>
        <end position="41"/>
    </location>
</feature>
<dbReference type="EMBL" id="MN626415">
    <property type="protein sequence ID" value="QHG11372.1"/>
    <property type="molecule type" value="Genomic_RNA"/>
</dbReference>
<evidence type="ECO:0000313" key="5">
    <source>
        <dbReference type="EMBL" id="QHG11372.1"/>
    </source>
</evidence>
<feature type="compositionally biased region" description="Basic residues" evidence="4">
    <location>
        <begin position="1"/>
        <end position="17"/>
    </location>
</feature>
<feature type="region of interest" description="Disordered" evidence="4">
    <location>
        <begin position="1"/>
        <end position="52"/>
    </location>
</feature>
<feature type="compositionally biased region" description="Low complexity" evidence="4">
    <location>
        <begin position="18"/>
        <end position="29"/>
    </location>
</feature>
<name>A0A6B9QQW4_9LUTE</name>
<proteinExistence type="predicted"/>
<comment type="subcellular location">
    <subcellularLocation>
        <location evidence="1">Virion</location>
    </subcellularLocation>
</comment>
<evidence type="ECO:0000256" key="2">
    <source>
        <dbReference type="ARBA" id="ARBA00022561"/>
    </source>
</evidence>
<dbReference type="Pfam" id="PF00894">
    <property type="entry name" value="Luteo_coat"/>
    <property type="match status" value="1"/>
</dbReference>
<dbReference type="Gene3D" id="2.60.120.20">
    <property type="match status" value="1"/>
</dbReference>
<accession>A0A6B9QQW4</accession>
<evidence type="ECO:0000256" key="3">
    <source>
        <dbReference type="ARBA" id="ARBA00022844"/>
    </source>
</evidence>
<keyword evidence="3" id="KW-0946">Virion</keyword>
<sequence length="190" mass="21578">MPPKRKNAKKKGKKPRRVVVVQPAKVVSARPRRARRRRNGRGRGQGQNQSHEVDFKMTVDSIKGNDSGTIKFGPSTACQQLRGNIAAYSKYRITWLKVWYITEASSTDRGAISYHIDTSTKGKPADLHNVTTWTIRLNGQAEYTAPMLQNTDWYEQDKDQFYFLYKGSGEGTVAGHFLFRGRVKVLNESL</sequence>
<evidence type="ECO:0000256" key="4">
    <source>
        <dbReference type="SAM" id="MobiDB-lite"/>
    </source>
</evidence>
<evidence type="ECO:0000256" key="1">
    <source>
        <dbReference type="ARBA" id="ARBA00004328"/>
    </source>
</evidence>
<keyword evidence="2 5" id="KW-0167">Capsid protein</keyword>
<dbReference type="SUPFAM" id="SSF88633">
    <property type="entry name" value="Positive stranded ssRNA viruses"/>
    <property type="match status" value="1"/>
</dbReference>
<dbReference type="GO" id="GO:0019028">
    <property type="term" value="C:viral capsid"/>
    <property type="evidence" value="ECO:0007669"/>
    <property type="project" value="UniProtKB-KW"/>
</dbReference>
<dbReference type="InterPro" id="IPR029053">
    <property type="entry name" value="Viral_coat"/>
</dbReference>
<dbReference type="InterPro" id="IPR001517">
    <property type="entry name" value="Luteo_coat"/>
</dbReference>
<reference evidence="5" key="1">
    <citation type="journal article" date="2019" name="Viruses">
        <title>Discovery and Prevalence of Divergent RNA Viruses in European Field Voles and Rabbits.</title>
        <authorList>
            <person name="Tsoleridis T."/>
            <person name="Chappell J.G."/>
            <person name="Monchatre-Leroy E."/>
            <person name="Umhang G."/>
            <person name="Shi M."/>
            <person name="Bennett M."/>
            <person name="Tarlinton R.E."/>
            <person name="McClure C.P."/>
            <person name="Holmes E.C."/>
            <person name="Ball J.K."/>
        </authorList>
    </citation>
    <scope>NUCLEOTIDE SEQUENCE</scope>
    <source>
        <strain evidence="5">RLV/L232</strain>
    </source>
</reference>
<organism evidence="5">
    <name type="scientific">Rabbit luteovirus</name>
    <dbReference type="NCBI Taxonomy" id="2697570"/>
    <lineage>
        <taxon>Viruses</taxon>
        <taxon>Riboviria</taxon>
        <taxon>Orthornavirae</taxon>
        <taxon>Kitrinoviricota</taxon>
        <taxon>Tolucaviricetes</taxon>
        <taxon>Tolivirales</taxon>
    </lineage>
</organism>
<protein>
    <submittedName>
        <fullName evidence="5">Coat protein</fullName>
    </submittedName>
</protein>
<dbReference type="GO" id="GO:0005198">
    <property type="term" value="F:structural molecule activity"/>
    <property type="evidence" value="ECO:0007669"/>
    <property type="project" value="InterPro"/>
</dbReference>